<name>A0A813MUW1_9BILA</name>
<feature type="transmembrane region" description="Helical" evidence="1">
    <location>
        <begin position="96"/>
        <end position="124"/>
    </location>
</feature>
<evidence type="ECO:0000313" key="3">
    <source>
        <dbReference type="EMBL" id="CAF0911645.1"/>
    </source>
</evidence>
<evidence type="ECO:0000313" key="4">
    <source>
        <dbReference type="Proteomes" id="UP000663832"/>
    </source>
</evidence>
<evidence type="ECO:0000256" key="1">
    <source>
        <dbReference type="SAM" id="Phobius"/>
    </source>
</evidence>
<dbReference type="Proteomes" id="UP000663877">
    <property type="component" value="Unassembled WGS sequence"/>
</dbReference>
<proteinExistence type="predicted"/>
<accession>A0A813MUW1</accession>
<dbReference type="EMBL" id="CAJNOI010000002">
    <property type="protein sequence ID" value="CAF0726616.1"/>
    <property type="molecule type" value="Genomic_DNA"/>
</dbReference>
<protein>
    <submittedName>
        <fullName evidence="2">Uncharacterized protein</fullName>
    </submittedName>
</protein>
<reference evidence="2" key="1">
    <citation type="submission" date="2021-02" db="EMBL/GenBank/DDBJ databases">
        <authorList>
            <person name="Nowell W R."/>
        </authorList>
    </citation>
    <scope>NUCLEOTIDE SEQUENCE</scope>
</reference>
<dbReference type="AlphaFoldDB" id="A0A813MUW1"/>
<sequence>MFSEPRISESKSSWDKVDESLPTMSMYRTSKVLPSPNEQFSPTTRPSDVQALVRYNNNTPYSYPPALRESWAPTIMTQNPYPTDAAKKSMLPSKKYVILASLIGIVVGLCICGVPLAVMTTLYLQQKSQTQTCSNGTTDTVDSSSLPSQCSTYTSISDVTRLTTCTGNYYTECSWTTGWYRFSGSGGTKLATTPSSVNYCCTDYPGWFNGTLPSTSGSTTLGMYCVNYSGNLCYSSYSISTILVTNCNGYYVYYLPYFSYCGITRYCTTT</sequence>
<evidence type="ECO:0000313" key="5">
    <source>
        <dbReference type="Proteomes" id="UP000663877"/>
    </source>
</evidence>
<evidence type="ECO:0000313" key="2">
    <source>
        <dbReference type="EMBL" id="CAF0726616.1"/>
    </source>
</evidence>
<dbReference type="Proteomes" id="UP000663832">
    <property type="component" value="Unassembled WGS sequence"/>
</dbReference>
<keyword evidence="1" id="KW-1133">Transmembrane helix</keyword>
<dbReference type="OrthoDB" id="10043005at2759"/>
<keyword evidence="4" id="KW-1185">Reference proteome</keyword>
<keyword evidence="1" id="KW-0472">Membrane</keyword>
<comment type="caution">
    <text evidence="2">The sequence shown here is derived from an EMBL/GenBank/DDBJ whole genome shotgun (WGS) entry which is preliminary data.</text>
</comment>
<gene>
    <name evidence="2" type="ORF">BJG266_LOCUS808</name>
    <name evidence="3" type="ORF">QVE165_LOCUS10040</name>
</gene>
<keyword evidence="1" id="KW-0812">Transmembrane</keyword>
<dbReference type="EMBL" id="CAJNOM010000046">
    <property type="protein sequence ID" value="CAF0911645.1"/>
    <property type="molecule type" value="Genomic_DNA"/>
</dbReference>
<organism evidence="2 5">
    <name type="scientific">Adineta steineri</name>
    <dbReference type="NCBI Taxonomy" id="433720"/>
    <lineage>
        <taxon>Eukaryota</taxon>
        <taxon>Metazoa</taxon>
        <taxon>Spiralia</taxon>
        <taxon>Gnathifera</taxon>
        <taxon>Rotifera</taxon>
        <taxon>Eurotatoria</taxon>
        <taxon>Bdelloidea</taxon>
        <taxon>Adinetida</taxon>
        <taxon>Adinetidae</taxon>
        <taxon>Adineta</taxon>
    </lineage>
</organism>